<feature type="domain" description="DUF7350" evidence="2">
    <location>
        <begin position="233"/>
        <end position="351"/>
    </location>
</feature>
<dbReference type="Pfam" id="PF24041">
    <property type="entry name" value="DUF7350"/>
    <property type="match status" value="1"/>
</dbReference>
<dbReference type="Pfam" id="PF10634">
    <property type="entry name" value="Iron_transport"/>
    <property type="match status" value="1"/>
</dbReference>
<organism evidence="3 4">
    <name type="scientific">Halorussus limi</name>
    <dbReference type="NCBI Taxonomy" id="2938695"/>
    <lineage>
        <taxon>Archaea</taxon>
        <taxon>Methanobacteriati</taxon>
        <taxon>Methanobacteriota</taxon>
        <taxon>Stenosarchaea group</taxon>
        <taxon>Halobacteria</taxon>
        <taxon>Halobacteriales</taxon>
        <taxon>Haladaptataceae</taxon>
        <taxon>Halorussus</taxon>
    </lineage>
</organism>
<dbReference type="AlphaFoldDB" id="A0A8U0I0W6"/>
<accession>A0A8U0I0W6</accession>
<evidence type="ECO:0000313" key="4">
    <source>
        <dbReference type="Proteomes" id="UP000830729"/>
    </source>
</evidence>
<evidence type="ECO:0000313" key="3">
    <source>
        <dbReference type="EMBL" id="UPV76551.1"/>
    </source>
</evidence>
<gene>
    <name evidence="3" type="ORF">M0R89_18640</name>
</gene>
<dbReference type="GeneID" id="72187261"/>
<keyword evidence="1" id="KW-0732">Signal</keyword>
<dbReference type="Proteomes" id="UP000830729">
    <property type="component" value="Plasmid unnamed1"/>
</dbReference>
<dbReference type="PROSITE" id="PS51257">
    <property type="entry name" value="PROKAR_LIPOPROTEIN"/>
    <property type="match status" value="1"/>
</dbReference>
<dbReference type="InterPro" id="IPR055774">
    <property type="entry name" value="DUF7350"/>
</dbReference>
<geneLocation type="plasmid" evidence="3 4">
    <name>unnamed1</name>
</geneLocation>
<dbReference type="Gene3D" id="2.60.40.2480">
    <property type="entry name" value="Periplasmic metal-binding protein Tp34-type"/>
    <property type="match status" value="1"/>
</dbReference>
<evidence type="ECO:0000256" key="1">
    <source>
        <dbReference type="ARBA" id="ARBA00022729"/>
    </source>
</evidence>
<name>A0A8U0I0W6_9EURY</name>
<dbReference type="EMBL" id="CP096660">
    <property type="protein sequence ID" value="UPV76551.1"/>
    <property type="molecule type" value="Genomic_DNA"/>
</dbReference>
<protein>
    <submittedName>
        <fullName evidence="3">Iron transporter</fullName>
    </submittedName>
</protein>
<evidence type="ECO:0000259" key="2">
    <source>
        <dbReference type="Pfam" id="PF24041"/>
    </source>
</evidence>
<keyword evidence="3" id="KW-0614">Plasmid</keyword>
<sequence>MQRRDFLRAAGPLGLAGLAGCMGTFRTQSSAQSRFTTVENRTEKVYYPTHIDGMTMVGMGGTGRYKVGLMYSLPHAFWTITGENLNLARVGEDVTAHLMATLWDSKTETVLPTSRVDAEILKDGEEVDSRDLWPMLSQNMGYHFGDNVKLDGNGTYTARLSVSPIQARRMGDLKGAFGEQTTVEVEFEHSRGKLGGLSIEQLPDKKGNPGAIEPMDMKTPIAQVPKRSDLPNAVATGVSGDADFVAFAPDESPHFVPDGKSYLAVSARTPYNRYPLPFMSLSAKLTRSGSAVFDDILRGAVDPELGYHYGAAVESVQSGDSLTVTVDAPPQVARHEGYETAFVKMPKMQMTV</sequence>
<dbReference type="InterPro" id="IPR018470">
    <property type="entry name" value="Metal-bd_Tp34-typ"/>
</dbReference>
<keyword evidence="4" id="KW-1185">Reference proteome</keyword>
<dbReference type="RefSeq" id="WP_248652584.1">
    <property type="nucleotide sequence ID" value="NZ_CP096660.1"/>
</dbReference>
<reference evidence="3 4" key="1">
    <citation type="submission" date="2022-04" db="EMBL/GenBank/DDBJ databases">
        <title>Diverse halophilic archaea isolated from saline environments.</title>
        <authorList>
            <person name="Cui H.-L."/>
        </authorList>
    </citation>
    <scope>NUCLEOTIDE SEQUENCE [LARGE SCALE GENOMIC DNA]</scope>
    <source>
        <strain evidence="3 4">XZYJT49</strain>
        <plasmid evidence="3 4">unnamed1</plasmid>
    </source>
</reference>
<proteinExistence type="predicted"/>
<dbReference type="InterPro" id="IPR038482">
    <property type="entry name" value="Tp34-type_sf"/>
</dbReference>
<dbReference type="KEGG" id="halx:M0R89_18640"/>